<keyword evidence="1" id="KW-0472">Membrane</keyword>
<proteinExistence type="predicted"/>
<reference evidence="2" key="1">
    <citation type="submission" date="2023-04" db="EMBL/GenBank/DDBJ databases">
        <title>Genomic diversity of scab-causing Streptomyces spp. in the province of Quebec, Canada.</title>
        <authorList>
            <person name="Biessy A."/>
            <person name="Cadieux M."/>
            <person name="Ciotola M."/>
            <person name="Filion M."/>
        </authorList>
    </citation>
    <scope>NUCLEOTIDE SEQUENCE</scope>
    <source>
        <strain evidence="2">B21-115</strain>
    </source>
</reference>
<keyword evidence="1" id="KW-0812">Transmembrane</keyword>
<evidence type="ECO:0000313" key="2">
    <source>
        <dbReference type="EMBL" id="MEH0633858.1"/>
    </source>
</evidence>
<dbReference type="Proteomes" id="UP001310290">
    <property type="component" value="Unassembled WGS sequence"/>
</dbReference>
<dbReference type="RefSeq" id="WP_005486427.1">
    <property type="nucleotide sequence ID" value="NZ_JARULZ010000001.1"/>
</dbReference>
<dbReference type="EMBL" id="JARULZ010000001">
    <property type="protein sequence ID" value="MEH0633858.1"/>
    <property type="molecule type" value="Genomic_DNA"/>
</dbReference>
<keyword evidence="3" id="KW-1185">Reference proteome</keyword>
<gene>
    <name evidence="2" type="ORF">QBA35_10855</name>
</gene>
<name>A0ABU8AL06_9ACTN</name>
<sequence length="126" mass="13777">MITSHFSRTEWWIAAAVAGVALATASASLMPARKDWWKAVLPVLAAAVYVGLDAPSEEADGDPVSLTLFTAVALGLALMRVVFAGHIRRQQERARSGQPWERLTTWQTAVFFLTFTATVALMARFL</sequence>
<feature type="transmembrane region" description="Helical" evidence="1">
    <location>
        <begin position="64"/>
        <end position="83"/>
    </location>
</feature>
<protein>
    <submittedName>
        <fullName evidence="2">Uncharacterized protein</fullName>
    </submittedName>
</protein>
<feature type="transmembrane region" description="Helical" evidence="1">
    <location>
        <begin position="103"/>
        <end position="123"/>
    </location>
</feature>
<comment type="caution">
    <text evidence="2">The sequence shown here is derived from an EMBL/GenBank/DDBJ whole genome shotgun (WGS) entry which is preliminary data.</text>
</comment>
<feature type="transmembrane region" description="Helical" evidence="1">
    <location>
        <begin position="12"/>
        <end position="29"/>
    </location>
</feature>
<feature type="transmembrane region" description="Helical" evidence="1">
    <location>
        <begin position="36"/>
        <end position="52"/>
    </location>
</feature>
<evidence type="ECO:0000256" key="1">
    <source>
        <dbReference type="SAM" id="Phobius"/>
    </source>
</evidence>
<organism evidence="2 3">
    <name type="scientific">Streptomyces bottropensis</name>
    <dbReference type="NCBI Taxonomy" id="42235"/>
    <lineage>
        <taxon>Bacteria</taxon>
        <taxon>Bacillati</taxon>
        <taxon>Actinomycetota</taxon>
        <taxon>Actinomycetes</taxon>
        <taxon>Kitasatosporales</taxon>
        <taxon>Streptomycetaceae</taxon>
        <taxon>Streptomyces</taxon>
    </lineage>
</organism>
<keyword evidence="1" id="KW-1133">Transmembrane helix</keyword>
<accession>A0ABU8AL06</accession>
<evidence type="ECO:0000313" key="3">
    <source>
        <dbReference type="Proteomes" id="UP001310290"/>
    </source>
</evidence>
<dbReference type="GeneID" id="96270325"/>